<dbReference type="SUPFAM" id="SSF56112">
    <property type="entry name" value="Protein kinase-like (PK-like)"/>
    <property type="match status" value="1"/>
</dbReference>
<evidence type="ECO:0000256" key="4">
    <source>
        <dbReference type="SAM" id="Phobius"/>
    </source>
</evidence>
<dbReference type="InterPro" id="IPR011009">
    <property type="entry name" value="Kinase-like_dom_sf"/>
</dbReference>
<name>A0AAX4J4U2_9PEZI</name>
<keyword evidence="4" id="KW-1133">Transmembrane helix</keyword>
<evidence type="ECO:0000256" key="2">
    <source>
        <dbReference type="ARBA" id="ARBA00048655"/>
    </source>
</evidence>
<reference evidence="6" key="1">
    <citation type="journal article" date="2023" name="bioRxiv">
        <title>Complete genome of the Medicago anthracnose fungus, Colletotrichum destructivum, reveals a mini-chromosome-like region within a core chromosome.</title>
        <authorList>
            <person name="Lapalu N."/>
            <person name="Simon A."/>
            <person name="Lu A."/>
            <person name="Plaumann P.-L."/>
            <person name="Amselem J."/>
            <person name="Pigne S."/>
            <person name="Auger A."/>
            <person name="Koch C."/>
            <person name="Dallery J.-F."/>
            <person name="O'Connell R.J."/>
        </authorList>
    </citation>
    <scope>NUCLEOTIDE SEQUENCE [LARGE SCALE GENOMIC DNA]</scope>
    <source>
        <strain evidence="6">CBS 520.97</strain>
    </source>
</reference>
<accession>A0AAX4J4U2</accession>
<dbReference type="PANTHER" id="PTHR12149">
    <property type="entry name" value="FRUCTOSAMINE 3 KINASE-RELATED PROTEIN"/>
    <property type="match status" value="1"/>
</dbReference>
<feature type="transmembrane region" description="Helical" evidence="4">
    <location>
        <begin position="12"/>
        <end position="35"/>
    </location>
</feature>
<gene>
    <name evidence="5" type="ORF">CDEST_15510</name>
</gene>
<keyword evidence="4" id="KW-0812">Transmembrane</keyword>
<dbReference type="KEGG" id="cdet:87952010"/>
<evidence type="ECO:0000313" key="6">
    <source>
        <dbReference type="Proteomes" id="UP001322277"/>
    </source>
</evidence>
<keyword evidence="4" id="KW-0472">Membrane</keyword>
<protein>
    <recommendedName>
        <fullName evidence="1">protein-ribulosamine 3-kinase</fullName>
        <ecNumber evidence="1">2.7.1.172</ecNumber>
    </recommendedName>
</protein>
<dbReference type="GeneID" id="87952010"/>
<keyword evidence="6" id="KW-1185">Reference proteome</keyword>
<feature type="region of interest" description="Disordered" evidence="3">
    <location>
        <begin position="111"/>
        <end position="177"/>
    </location>
</feature>
<dbReference type="RefSeq" id="XP_062787717.1">
    <property type="nucleotide sequence ID" value="XM_062931666.1"/>
</dbReference>
<dbReference type="PANTHER" id="PTHR12149:SF8">
    <property type="entry name" value="PROTEIN-RIBULOSAMINE 3-KINASE"/>
    <property type="match status" value="1"/>
</dbReference>
<evidence type="ECO:0000256" key="3">
    <source>
        <dbReference type="SAM" id="MobiDB-lite"/>
    </source>
</evidence>
<organism evidence="5 6">
    <name type="scientific">Colletotrichum destructivum</name>
    <dbReference type="NCBI Taxonomy" id="34406"/>
    <lineage>
        <taxon>Eukaryota</taxon>
        <taxon>Fungi</taxon>
        <taxon>Dikarya</taxon>
        <taxon>Ascomycota</taxon>
        <taxon>Pezizomycotina</taxon>
        <taxon>Sordariomycetes</taxon>
        <taxon>Hypocreomycetidae</taxon>
        <taxon>Glomerellales</taxon>
        <taxon>Glomerellaceae</taxon>
        <taxon>Colletotrichum</taxon>
        <taxon>Colletotrichum destructivum species complex</taxon>
    </lineage>
</organism>
<dbReference type="EC" id="2.7.1.172" evidence="1"/>
<evidence type="ECO:0000256" key="1">
    <source>
        <dbReference type="ARBA" id="ARBA00011961"/>
    </source>
</evidence>
<sequence>MMRTARPREDAVPFRFLLFTLTFAVMVIRIAGMVIDEDIMSFFPPGSDIIDGQRYGSAWTMKGRITVREPKGTKDYFIKHASTAEARESLAGEHVAMMAFHELDPTIVAKSDGARSRTELEVGRSSKSDGARSRTELEVGRSSKSDGARSRTELEVGRSSKHQEREKDQVHEREFRGGDTLLYPDGRSFLVMHFLVTHGSRPASEDLCYRIAAIHRDSVSPVPNKFGFPTYTYHNNIPQLVHWDSDWARFFAKMLKHICELETATHGPWLSRHPGFVTLFEQTIPRLLGALQSDGRFIKPSLVHGNLSSRNMRKNAATASPVLFGFASLYAHNEYELGAWRCRELGWPYFKEYRRHFPPSEPTEQWNDRIRLYSIKFNLNQVLTVSDSPELRDEILRDIDELNRLYGS</sequence>
<dbReference type="Proteomes" id="UP001322277">
    <property type="component" value="Chromosome 12"/>
</dbReference>
<evidence type="ECO:0000313" key="5">
    <source>
        <dbReference type="EMBL" id="WQF90496.1"/>
    </source>
</evidence>
<comment type="catalytic activity">
    <reaction evidence="2">
        <text>N(6)-D-ribulosyl-L-lysyl-[protein] + ATP = N(6)-(3-O-phospho-D-ribulosyl)-L-lysyl-[protein] + ADP + H(+)</text>
        <dbReference type="Rhea" id="RHEA:48432"/>
        <dbReference type="Rhea" id="RHEA-COMP:12103"/>
        <dbReference type="Rhea" id="RHEA-COMP:12104"/>
        <dbReference type="ChEBI" id="CHEBI:15378"/>
        <dbReference type="ChEBI" id="CHEBI:30616"/>
        <dbReference type="ChEBI" id="CHEBI:90418"/>
        <dbReference type="ChEBI" id="CHEBI:90420"/>
        <dbReference type="ChEBI" id="CHEBI:456216"/>
        <dbReference type="EC" id="2.7.1.172"/>
    </reaction>
    <physiologicalReaction direction="left-to-right" evidence="2">
        <dbReference type="Rhea" id="RHEA:48433"/>
    </physiologicalReaction>
</comment>
<dbReference type="GO" id="GO:0102193">
    <property type="term" value="F:protein-ribulosamine 3-kinase activity"/>
    <property type="evidence" value="ECO:0007669"/>
    <property type="project" value="UniProtKB-EC"/>
</dbReference>
<dbReference type="InterPro" id="IPR016477">
    <property type="entry name" value="Fructo-/Ketosamine-3-kinase"/>
</dbReference>
<proteinExistence type="predicted"/>
<feature type="compositionally biased region" description="Basic and acidic residues" evidence="3">
    <location>
        <begin position="112"/>
        <end position="177"/>
    </location>
</feature>
<dbReference type="EMBL" id="CP137316">
    <property type="protein sequence ID" value="WQF90496.1"/>
    <property type="molecule type" value="Genomic_DNA"/>
</dbReference>
<dbReference type="AlphaFoldDB" id="A0AAX4J4U2"/>
<dbReference type="Pfam" id="PF03881">
    <property type="entry name" value="Fructosamin_kin"/>
    <property type="match status" value="1"/>
</dbReference>
<dbReference type="Gene3D" id="3.90.1200.10">
    <property type="match status" value="1"/>
</dbReference>